<proteinExistence type="predicted"/>
<organism evidence="1 2">
    <name type="scientific">Thermosporothrix hazakensis</name>
    <dbReference type="NCBI Taxonomy" id="644383"/>
    <lineage>
        <taxon>Bacteria</taxon>
        <taxon>Bacillati</taxon>
        <taxon>Chloroflexota</taxon>
        <taxon>Ktedonobacteria</taxon>
        <taxon>Ktedonobacterales</taxon>
        <taxon>Thermosporotrichaceae</taxon>
        <taxon>Thermosporothrix</taxon>
    </lineage>
</organism>
<protein>
    <submittedName>
        <fullName evidence="1">Uncharacterized protein</fullName>
    </submittedName>
</protein>
<dbReference type="Proteomes" id="UP000248806">
    <property type="component" value="Unassembled WGS sequence"/>
</dbReference>
<accession>A0A326UCS3</accession>
<gene>
    <name evidence="1" type="ORF">EI42_01256</name>
</gene>
<sequence length="134" mass="15813">MTMRLSLHSILLDTGLTPQQIDCGKTWTITKMLLGLRVKRSEAEKIIAALNRYTGRQYQVEDFLDDFLTELPQEVIDAKLAELNELHRQWQEARGTEQGPQLARRIIELKQWLKKHDVFIQFYEALNCYASYEW</sequence>
<dbReference type="AlphaFoldDB" id="A0A326UCS3"/>
<evidence type="ECO:0000313" key="2">
    <source>
        <dbReference type="Proteomes" id="UP000248806"/>
    </source>
</evidence>
<name>A0A326UCS3_THEHA</name>
<reference evidence="1 2" key="1">
    <citation type="submission" date="2018-06" db="EMBL/GenBank/DDBJ databases">
        <title>Genomic Encyclopedia of Archaeal and Bacterial Type Strains, Phase II (KMG-II): from individual species to whole genera.</title>
        <authorList>
            <person name="Goeker M."/>
        </authorList>
    </citation>
    <scope>NUCLEOTIDE SEQUENCE [LARGE SCALE GENOMIC DNA]</scope>
    <source>
        <strain evidence="1 2">ATCC BAA-1881</strain>
    </source>
</reference>
<dbReference type="EMBL" id="QKUF01000002">
    <property type="protein sequence ID" value="PZW34419.1"/>
    <property type="molecule type" value="Genomic_DNA"/>
</dbReference>
<keyword evidence="2" id="KW-1185">Reference proteome</keyword>
<dbReference type="RefSeq" id="WP_111319947.1">
    <property type="nucleotide sequence ID" value="NZ_BIFX01000001.1"/>
</dbReference>
<comment type="caution">
    <text evidence="1">The sequence shown here is derived from an EMBL/GenBank/DDBJ whole genome shotgun (WGS) entry which is preliminary data.</text>
</comment>
<evidence type="ECO:0000313" key="1">
    <source>
        <dbReference type="EMBL" id="PZW34419.1"/>
    </source>
</evidence>